<dbReference type="Pfam" id="PF00005">
    <property type="entry name" value="ABC_tran"/>
    <property type="match status" value="1"/>
</dbReference>
<protein>
    <submittedName>
        <fullName evidence="6">Cobalt ABC transporter</fullName>
    </submittedName>
</protein>
<evidence type="ECO:0000256" key="4">
    <source>
        <dbReference type="ARBA" id="ARBA00022840"/>
    </source>
</evidence>
<dbReference type="SMART" id="SM00382">
    <property type="entry name" value="AAA"/>
    <property type="match status" value="1"/>
</dbReference>
<reference evidence="6 7" key="1">
    <citation type="submission" date="2020-08" db="EMBL/GenBank/DDBJ databases">
        <title>Genome sequence of Rhizobiales bacterium strain IZ6.</title>
        <authorList>
            <person name="Nakai R."/>
            <person name="Naganuma T."/>
        </authorList>
    </citation>
    <scope>NUCLEOTIDE SEQUENCE [LARGE SCALE GENOMIC DNA]</scope>
    <source>
        <strain evidence="6 7">IZ6</strain>
    </source>
</reference>
<dbReference type="PANTHER" id="PTHR43553:SF24">
    <property type="entry name" value="ENERGY-COUPLING FACTOR TRANSPORTER ATP-BINDING PROTEIN ECFA1"/>
    <property type="match status" value="1"/>
</dbReference>
<dbReference type="PANTHER" id="PTHR43553">
    <property type="entry name" value="HEAVY METAL TRANSPORTER"/>
    <property type="match status" value="1"/>
</dbReference>
<dbReference type="Proteomes" id="UP000515317">
    <property type="component" value="Chromosome"/>
</dbReference>
<keyword evidence="3" id="KW-0547">Nucleotide-binding</keyword>
<keyword evidence="7" id="KW-1185">Reference proteome</keyword>
<dbReference type="InterPro" id="IPR015856">
    <property type="entry name" value="ABC_transpr_CbiO/EcfA_su"/>
</dbReference>
<organism evidence="6 7">
    <name type="scientific">Terrihabitans soli</name>
    <dbReference type="NCBI Taxonomy" id="708113"/>
    <lineage>
        <taxon>Bacteria</taxon>
        <taxon>Pseudomonadati</taxon>
        <taxon>Pseudomonadota</taxon>
        <taxon>Alphaproteobacteria</taxon>
        <taxon>Hyphomicrobiales</taxon>
        <taxon>Terrihabitans</taxon>
    </lineage>
</organism>
<dbReference type="InterPro" id="IPR027417">
    <property type="entry name" value="P-loop_NTPase"/>
</dbReference>
<dbReference type="GO" id="GO:0043190">
    <property type="term" value="C:ATP-binding cassette (ABC) transporter complex"/>
    <property type="evidence" value="ECO:0007669"/>
    <property type="project" value="TreeGrafter"/>
</dbReference>
<dbReference type="Gene3D" id="3.40.50.300">
    <property type="entry name" value="P-loop containing nucleotide triphosphate hydrolases"/>
    <property type="match status" value="1"/>
</dbReference>
<dbReference type="InterPro" id="IPR003439">
    <property type="entry name" value="ABC_transporter-like_ATP-bd"/>
</dbReference>
<dbReference type="PROSITE" id="PS50893">
    <property type="entry name" value="ABC_TRANSPORTER_2"/>
    <property type="match status" value="1"/>
</dbReference>
<dbReference type="EMBL" id="AP023361">
    <property type="protein sequence ID" value="BCJ91483.1"/>
    <property type="molecule type" value="Genomic_DNA"/>
</dbReference>
<dbReference type="RefSeq" id="WP_222875128.1">
    <property type="nucleotide sequence ID" value="NZ_AP023361.1"/>
</dbReference>
<gene>
    <name evidence="6" type="ORF">IZ6_22180</name>
</gene>
<evidence type="ECO:0000256" key="3">
    <source>
        <dbReference type="ARBA" id="ARBA00022741"/>
    </source>
</evidence>
<evidence type="ECO:0000256" key="1">
    <source>
        <dbReference type="ARBA" id="ARBA00005417"/>
    </source>
</evidence>
<keyword evidence="4" id="KW-0067">ATP-binding</keyword>
<dbReference type="AlphaFoldDB" id="A0A6S6QJM1"/>
<feature type="domain" description="ABC transporter" evidence="5">
    <location>
        <begin position="8"/>
        <end position="226"/>
    </location>
</feature>
<dbReference type="InterPro" id="IPR050095">
    <property type="entry name" value="ECF_ABC_transporter_ATP-bd"/>
</dbReference>
<sequence length="231" mass="24848">MGKAVPYVEFDRVTLARAGKPLFEGFSLGLSEARVGLIGDNGSGKSTLLRLIAGLILPDSGDVRLSGPGEGRPGFLFQNPDHQILFPTVGEEVSFGLIEGGMDPKTANAEAAKLLAAHGCAGWEKRAVHELSEGQKQLVCLIAVLAPEPNLLLLDEPFAALDLPTRYDIRERLSQLKQNIIMASHDIDLLSEFDRVIWLEQGRVRGDGPPKSVLAAYLAKARAGTEKARTA</sequence>
<dbReference type="CDD" id="cd03225">
    <property type="entry name" value="ABC_cobalt_CbiO_domain1"/>
    <property type="match status" value="1"/>
</dbReference>
<evidence type="ECO:0000313" key="6">
    <source>
        <dbReference type="EMBL" id="BCJ91483.1"/>
    </source>
</evidence>
<dbReference type="InterPro" id="IPR003593">
    <property type="entry name" value="AAA+_ATPase"/>
</dbReference>
<dbReference type="GO" id="GO:0042626">
    <property type="term" value="F:ATPase-coupled transmembrane transporter activity"/>
    <property type="evidence" value="ECO:0007669"/>
    <property type="project" value="TreeGrafter"/>
</dbReference>
<accession>A0A6S6QJM1</accession>
<dbReference type="GO" id="GO:0005524">
    <property type="term" value="F:ATP binding"/>
    <property type="evidence" value="ECO:0007669"/>
    <property type="project" value="UniProtKB-KW"/>
</dbReference>
<dbReference type="SUPFAM" id="SSF52540">
    <property type="entry name" value="P-loop containing nucleoside triphosphate hydrolases"/>
    <property type="match status" value="1"/>
</dbReference>
<dbReference type="GO" id="GO:0016887">
    <property type="term" value="F:ATP hydrolysis activity"/>
    <property type="evidence" value="ECO:0007669"/>
    <property type="project" value="InterPro"/>
</dbReference>
<evidence type="ECO:0000313" key="7">
    <source>
        <dbReference type="Proteomes" id="UP000515317"/>
    </source>
</evidence>
<dbReference type="KEGG" id="tso:IZ6_22180"/>
<name>A0A6S6QJM1_9HYPH</name>
<keyword evidence="2" id="KW-0813">Transport</keyword>
<comment type="similarity">
    <text evidence="1">Belongs to the ABC transporter superfamily.</text>
</comment>
<evidence type="ECO:0000256" key="2">
    <source>
        <dbReference type="ARBA" id="ARBA00022448"/>
    </source>
</evidence>
<evidence type="ECO:0000259" key="5">
    <source>
        <dbReference type="PROSITE" id="PS50893"/>
    </source>
</evidence>
<proteinExistence type="inferred from homology"/>